<evidence type="ECO:0000313" key="1">
    <source>
        <dbReference type="EMBL" id="AMB87029.1"/>
    </source>
</evidence>
<sequence>MSSSERLDDGFTALRVVAKTEIAHGIFCFQLTHPTGALLPEFTAGAHLRVRVPNGSIRNYSLSNAPQERDRYVIAVKRDANGRGGSLSMVDGVEVGDLLPVTAPQNEFELTEHARQFIFVAGGIGITPILSMMRHLKASTDTPFKLYYCTRNPELTAFLNELSGAEFSNTVIIHHDFGNPADAYDFWPIFDKPSNGTHVYCCGPRPLMDSVLDMTGHWPPGTVHFENFGVDQSCFTENRPFSVTLKRSGNHLEVPADRSILEVLRDNGIRVSSSCESGTCGSCRTHLIAGDAEHRDRVLREDEHHDQIMICVSRSRNAVLVLDL</sequence>
<dbReference type="CDD" id="cd06185">
    <property type="entry name" value="PDR_like"/>
    <property type="match status" value="1"/>
</dbReference>
<dbReference type="PRINTS" id="PR00409">
    <property type="entry name" value="PHDIOXRDTASE"/>
</dbReference>
<dbReference type="InterPro" id="IPR036010">
    <property type="entry name" value="2Fe-2S_ferredoxin-like_sf"/>
</dbReference>
<dbReference type="Pfam" id="PF00175">
    <property type="entry name" value="NAD_binding_1"/>
    <property type="match status" value="1"/>
</dbReference>
<organism evidence="1 2">
    <name type="scientific">Pseudomonas agarici</name>
    <dbReference type="NCBI Taxonomy" id="46677"/>
    <lineage>
        <taxon>Bacteria</taxon>
        <taxon>Pseudomonadati</taxon>
        <taxon>Pseudomonadota</taxon>
        <taxon>Gammaproteobacteria</taxon>
        <taxon>Pseudomonadales</taxon>
        <taxon>Pseudomonadaceae</taxon>
        <taxon>Pseudomonas</taxon>
    </lineage>
</organism>
<dbReference type="PROSITE" id="PS51085">
    <property type="entry name" value="2FE2S_FER_2"/>
    <property type="match status" value="1"/>
</dbReference>
<dbReference type="SUPFAM" id="SSF63380">
    <property type="entry name" value="Riboflavin synthase domain-like"/>
    <property type="match status" value="1"/>
</dbReference>
<dbReference type="EMBL" id="CP014135">
    <property type="protein sequence ID" value="AMB87029.1"/>
    <property type="molecule type" value="Genomic_DNA"/>
</dbReference>
<keyword evidence="2" id="KW-1185">Reference proteome</keyword>
<keyword evidence="1" id="KW-0560">Oxidoreductase</keyword>
<dbReference type="Gene3D" id="3.40.50.80">
    <property type="entry name" value="Nucleotide-binding domain of ferredoxin-NADP reductase (FNR) module"/>
    <property type="match status" value="1"/>
</dbReference>
<dbReference type="InterPro" id="IPR017927">
    <property type="entry name" value="FAD-bd_FR_type"/>
</dbReference>
<dbReference type="Gene3D" id="2.40.30.10">
    <property type="entry name" value="Translation factors"/>
    <property type="match status" value="1"/>
</dbReference>
<evidence type="ECO:0000313" key="2">
    <source>
        <dbReference type="Proteomes" id="UP000063229"/>
    </source>
</evidence>
<dbReference type="InterPro" id="IPR008333">
    <property type="entry name" value="Cbr1-like_FAD-bd_dom"/>
</dbReference>
<dbReference type="InterPro" id="IPR052353">
    <property type="entry name" value="Benzoxazolinone_Detox_Enz"/>
</dbReference>
<reference evidence="1 2" key="1">
    <citation type="submission" date="2016-01" db="EMBL/GenBank/DDBJ databases">
        <authorList>
            <person name="McClelland M."/>
            <person name="Jain A."/>
            <person name="Saraogi P."/>
            <person name="Mendelson R."/>
            <person name="Westerman R."/>
            <person name="SanMiguel P."/>
            <person name="Csonka L."/>
        </authorList>
    </citation>
    <scope>NUCLEOTIDE SEQUENCE [LARGE SCALE GENOMIC DNA]</scope>
    <source>
        <strain evidence="1 2">NCPPB 2472</strain>
    </source>
</reference>
<dbReference type="InterPro" id="IPR001041">
    <property type="entry name" value="2Fe-2S_ferredoxin-type"/>
</dbReference>
<dbReference type="GO" id="GO:0051213">
    <property type="term" value="F:dioxygenase activity"/>
    <property type="evidence" value="ECO:0007669"/>
    <property type="project" value="UniProtKB-KW"/>
</dbReference>
<dbReference type="Proteomes" id="UP000063229">
    <property type="component" value="Chromosome"/>
</dbReference>
<dbReference type="Pfam" id="PF00111">
    <property type="entry name" value="Fer2"/>
    <property type="match status" value="1"/>
</dbReference>
<dbReference type="KEGG" id="pagb:AWM79_17675"/>
<dbReference type="InterPro" id="IPR006058">
    <property type="entry name" value="2Fe2S_fd_BS"/>
</dbReference>
<name>A0A0X1T5I1_PSEAA</name>
<dbReference type="InterPro" id="IPR039261">
    <property type="entry name" value="FNR_nucleotide-bd"/>
</dbReference>
<dbReference type="RefSeq" id="WP_017132942.1">
    <property type="nucleotide sequence ID" value="NZ_CP014135.1"/>
</dbReference>
<dbReference type="AlphaFoldDB" id="A0A0X1T5I1"/>
<dbReference type="SUPFAM" id="SSF54292">
    <property type="entry name" value="2Fe-2S ferredoxin-like"/>
    <property type="match status" value="1"/>
</dbReference>
<dbReference type="PROSITE" id="PS51384">
    <property type="entry name" value="FAD_FR"/>
    <property type="match status" value="1"/>
</dbReference>
<dbReference type="Gene3D" id="3.10.20.30">
    <property type="match status" value="1"/>
</dbReference>
<dbReference type="OrthoDB" id="9801223at2"/>
<dbReference type="InterPro" id="IPR012675">
    <property type="entry name" value="Beta-grasp_dom_sf"/>
</dbReference>
<dbReference type="GO" id="GO:0051537">
    <property type="term" value="F:2 iron, 2 sulfur cluster binding"/>
    <property type="evidence" value="ECO:0007669"/>
    <property type="project" value="InterPro"/>
</dbReference>
<gene>
    <name evidence="1" type="ORF">AWM79_17675</name>
</gene>
<proteinExistence type="predicted"/>
<dbReference type="PROSITE" id="PS00197">
    <property type="entry name" value="2FE2S_FER_1"/>
    <property type="match status" value="1"/>
</dbReference>
<keyword evidence="1" id="KW-0223">Dioxygenase</keyword>
<dbReference type="PANTHER" id="PTHR30212:SF2">
    <property type="entry name" value="PROTEIN YIIM"/>
    <property type="match status" value="1"/>
</dbReference>
<accession>A0A0X1T5I1</accession>
<protein>
    <submittedName>
        <fullName evidence="1">Phthalate 4,5-dioxygenase</fullName>
    </submittedName>
</protein>
<dbReference type="PANTHER" id="PTHR30212">
    <property type="entry name" value="PROTEIN YIIM"/>
    <property type="match status" value="1"/>
</dbReference>
<dbReference type="STRING" id="46677.AWM79_17675"/>
<dbReference type="Pfam" id="PF00970">
    <property type="entry name" value="FAD_binding_6"/>
    <property type="match status" value="1"/>
</dbReference>
<dbReference type="CDD" id="cd00207">
    <property type="entry name" value="fer2"/>
    <property type="match status" value="1"/>
</dbReference>
<dbReference type="InterPro" id="IPR017938">
    <property type="entry name" value="Riboflavin_synthase-like_b-brl"/>
</dbReference>
<dbReference type="SUPFAM" id="SSF52343">
    <property type="entry name" value="Ferredoxin reductase-like, C-terminal NADP-linked domain"/>
    <property type="match status" value="1"/>
</dbReference>
<dbReference type="InterPro" id="IPR001433">
    <property type="entry name" value="OxRdtase_FAD/NAD-bd"/>
</dbReference>